<organism evidence="4 6">
    <name type="scientific">Algoriphagus ratkowskyi</name>
    <dbReference type="NCBI Taxonomy" id="57028"/>
    <lineage>
        <taxon>Bacteria</taxon>
        <taxon>Pseudomonadati</taxon>
        <taxon>Bacteroidota</taxon>
        <taxon>Cytophagia</taxon>
        <taxon>Cytophagales</taxon>
        <taxon>Cyclobacteriaceae</taxon>
        <taxon>Algoriphagus</taxon>
    </lineage>
</organism>
<dbReference type="OrthoDB" id="9785164at2"/>
<feature type="DNA-binding region" description="H-T-H motif" evidence="2">
    <location>
        <begin position="30"/>
        <end position="49"/>
    </location>
</feature>
<keyword evidence="7" id="KW-1185">Reference proteome</keyword>
<evidence type="ECO:0000313" key="5">
    <source>
        <dbReference type="EMBL" id="TXD77587.1"/>
    </source>
</evidence>
<evidence type="ECO:0000259" key="3">
    <source>
        <dbReference type="PROSITE" id="PS50977"/>
    </source>
</evidence>
<dbReference type="InterPro" id="IPR001647">
    <property type="entry name" value="HTH_TetR"/>
</dbReference>
<dbReference type="EMBL" id="QKZU01000004">
    <property type="protein sequence ID" value="PZX59124.1"/>
    <property type="molecule type" value="Genomic_DNA"/>
</dbReference>
<dbReference type="Proteomes" id="UP000321927">
    <property type="component" value="Unassembled WGS sequence"/>
</dbReference>
<proteinExistence type="predicted"/>
<gene>
    <name evidence="5" type="ORF">ESW18_12400</name>
    <name evidence="4" type="ORF">LV84_01150</name>
</gene>
<dbReference type="Pfam" id="PF00440">
    <property type="entry name" value="TetR_N"/>
    <property type="match status" value="1"/>
</dbReference>
<name>A0A2W7RFA9_9BACT</name>
<reference evidence="4 6" key="1">
    <citation type="submission" date="2018-06" db="EMBL/GenBank/DDBJ databases">
        <title>Genomic Encyclopedia of Archaeal and Bacterial Type Strains, Phase II (KMG-II): from individual species to whole genera.</title>
        <authorList>
            <person name="Goeker M."/>
        </authorList>
    </citation>
    <scope>NUCLEOTIDE SEQUENCE [LARGE SCALE GENOMIC DNA]</scope>
    <source>
        <strain evidence="4 6">DSM 22686</strain>
    </source>
</reference>
<dbReference type="Pfam" id="PF13972">
    <property type="entry name" value="TetR"/>
    <property type="match status" value="1"/>
</dbReference>
<protein>
    <submittedName>
        <fullName evidence="4">TetR family transcriptional regulator</fullName>
    </submittedName>
    <submittedName>
        <fullName evidence="5">TetR/AcrR family transcriptional regulator</fullName>
    </submittedName>
</protein>
<accession>A0A2W7RFA9</accession>
<feature type="domain" description="HTH tetR-type" evidence="3">
    <location>
        <begin position="7"/>
        <end position="67"/>
    </location>
</feature>
<dbReference type="PROSITE" id="PS50977">
    <property type="entry name" value="HTH_TETR_2"/>
    <property type="match status" value="1"/>
</dbReference>
<evidence type="ECO:0000256" key="1">
    <source>
        <dbReference type="ARBA" id="ARBA00023125"/>
    </source>
</evidence>
<dbReference type="InterPro" id="IPR025722">
    <property type="entry name" value="TetR"/>
</dbReference>
<evidence type="ECO:0000256" key="2">
    <source>
        <dbReference type="PROSITE-ProRule" id="PRU00335"/>
    </source>
</evidence>
<dbReference type="Proteomes" id="UP000249115">
    <property type="component" value="Unassembled WGS sequence"/>
</dbReference>
<dbReference type="GO" id="GO:0003677">
    <property type="term" value="F:DNA binding"/>
    <property type="evidence" value="ECO:0007669"/>
    <property type="project" value="UniProtKB-UniRule"/>
</dbReference>
<dbReference type="InterPro" id="IPR009057">
    <property type="entry name" value="Homeodomain-like_sf"/>
</dbReference>
<dbReference type="EMBL" id="VORV01000007">
    <property type="protein sequence ID" value="TXD77587.1"/>
    <property type="molecule type" value="Genomic_DNA"/>
</dbReference>
<reference evidence="5 7" key="2">
    <citation type="submission" date="2019-08" db="EMBL/GenBank/DDBJ databases">
        <title>Genome of Algoriphagus ratkowskyi IC026.</title>
        <authorList>
            <person name="Bowman J.P."/>
        </authorList>
    </citation>
    <scope>NUCLEOTIDE SEQUENCE [LARGE SCALE GENOMIC DNA]</scope>
    <source>
        <strain evidence="5 7">IC026</strain>
    </source>
</reference>
<comment type="caution">
    <text evidence="4">The sequence shown here is derived from an EMBL/GenBank/DDBJ whole genome shotgun (WGS) entry which is preliminary data.</text>
</comment>
<evidence type="ECO:0000313" key="6">
    <source>
        <dbReference type="Proteomes" id="UP000249115"/>
    </source>
</evidence>
<dbReference type="AlphaFoldDB" id="A0A2W7RFA9"/>
<dbReference type="SUPFAM" id="SSF46689">
    <property type="entry name" value="Homeodomain-like"/>
    <property type="match status" value="1"/>
</dbReference>
<dbReference type="RefSeq" id="WP_086501014.1">
    <property type="nucleotide sequence ID" value="NZ_MSSV01000007.1"/>
</dbReference>
<evidence type="ECO:0000313" key="4">
    <source>
        <dbReference type="EMBL" id="PZX59124.1"/>
    </source>
</evidence>
<dbReference type="Gene3D" id="1.10.357.10">
    <property type="entry name" value="Tetracycline Repressor, domain 2"/>
    <property type="match status" value="1"/>
</dbReference>
<sequence>MEKNPKIKTKEKILLTAIEQYNKIGVQGITSRHIASEIGISHGNLDYHYKTKEDIILAIYDKMREEMSDYFVARKENISPIEHVHLLLLQLEEFQYRYRFMNLDVLEITRAYPKISALLQKTSEFRKLQMDSLFQEFRKEGYMIPVEPEILEQTQHIIRITITFWLSQREVLGTEKFTEKGSMVRSIWAVIRPYLTETGKKEQGKTIAKYGYIKQESTNEL</sequence>
<keyword evidence="1 2" id="KW-0238">DNA-binding</keyword>
<evidence type="ECO:0000313" key="7">
    <source>
        <dbReference type="Proteomes" id="UP000321927"/>
    </source>
</evidence>